<dbReference type="Proteomes" id="UP000626844">
    <property type="component" value="Unassembled WGS sequence"/>
</dbReference>
<dbReference type="GO" id="GO:0019867">
    <property type="term" value="C:outer membrane"/>
    <property type="evidence" value="ECO:0007669"/>
    <property type="project" value="InterPro"/>
</dbReference>
<organism evidence="3 4">
    <name type="scientific">Metabacillus arenae</name>
    <dbReference type="NCBI Taxonomy" id="2771434"/>
    <lineage>
        <taxon>Bacteria</taxon>
        <taxon>Bacillati</taxon>
        <taxon>Bacillota</taxon>
        <taxon>Bacilli</taxon>
        <taxon>Bacillales</taxon>
        <taxon>Bacillaceae</taxon>
        <taxon>Metabacillus</taxon>
    </lineage>
</organism>
<name>A0A926RUY7_9BACI</name>
<dbReference type="InterPro" id="IPR036908">
    <property type="entry name" value="RlpA-like_sf"/>
</dbReference>
<dbReference type="CDD" id="cd14667">
    <property type="entry name" value="3D_containing_proteins"/>
    <property type="match status" value="1"/>
</dbReference>
<reference evidence="3" key="1">
    <citation type="submission" date="2020-09" db="EMBL/GenBank/DDBJ databases">
        <title>A novel bacterium of genus Bacillus, isolated from South China Sea.</title>
        <authorList>
            <person name="Huang H."/>
            <person name="Mo K."/>
            <person name="Hu Y."/>
        </authorList>
    </citation>
    <scope>NUCLEOTIDE SEQUENCE</scope>
    <source>
        <strain evidence="3">IB182487</strain>
    </source>
</reference>
<proteinExistence type="predicted"/>
<dbReference type="Gene3D" id="2.40.40.10">
    <property type="entry name" value="RlpA-like domain"/>
    <property type="match status" value="1"/>
</dbReference>
<keyword evidence="4" id="KW-1185">Reference proteome</keyword>
<evidence type="ECO:0000313" key="3">
    <source>
        <dbReference type="EMBL" id="MBD1379083.1"/>
    </source>
</evidence>
<dbReference type="InterPro" id="IPR059180">
    <property type="entry name" value="3D_YorM"/>
</dbReference>
<gene>
    <name evidence="3" type="ORF">IC621_02465</name>
</gene>
<accession>A0A926RUY7</accession>
<dbReference type="Pfam" id="PF06725">
    <property type="entry name" value="3D"/>
    <property type="match status" value="1"/>
</dbReference>
<evidence type="ECO:0000259" key="2">
    <source>
        <dbReference type="Pfam" id="PF06725"/>
    </source>
</evidence>
<dbReference type="EMBL" id="JACXAI010000002">
    <property type="protein sequence ID" value="MBD1379083.1"/>
    <property type="molecule type" value="Genomic_DNA"/>
</dbReference>
<protein>
    <recommendedName>
        <fullName evidence="2">3D domain-containing protein</fullName>
    </recommendedName>
</protein>
<dbReference type="GO" id="GO:0004553">
    <property type="term" value="F:hydrolase activity, hydrolyzing O-glycosyl compounds"/>
    <property type="evidence" value="ECO:0007669"/>
    <property type="project" value="InterPro"/>
</dbReference>
<feature type="domain" description="3D" evidence="2">
    <location>
        <begin position="34"/>
        <end position="97"/>
    </location>
</feature>
<dbReference type="InterPro" id="IPR010611">
    <property type="entry name" value="3D_dom"/>
</dbReference>
<comment type="caution">
    <text evidence="3">The sequence shown here is derived from an EMBL/GenBank/DDBJ whole genome shotgun (WGS) entry which is preliminary data.</text>
</comment>
<dbReference type="InterPro" id="IPR051933">
    <property type="entry name" value="Resuscitation_pf_RpfB"/>
</dbReference>
<dbReference type="PANTHER" id="PTHR39160">
    <property type="entry name" value="CELL WALL-BINDING PROTEIN YOCH"/>
    <property type="match status" value="1"/>
</dbReference>
<evidence type="ECO:0000256" key="1">
    <source>
        <dbReference type="ARBA" id="ARBA00022729"/>
    </source>
</evidence>
<keyword evidence="1" id="KW-0732">Signal</keyword>
<evidence type="ECO:0000313" key="4">
    <source>
        <dbReference type="Proteomes" id="UP000626844"/>
    </source>
</evidence>
<sequence length="101" mass="10909">MEATYYTAFCNEGCIGITATGHDVSNTIYRDGYRIIAVDTDLIKLHSIVKVETETETFTAIASDTGGAIQGKIVDVLVASKSEAIKLGRQKAKLTILREGK</sequence>
<dbReference type="GO" id="GO:0009254">
    <property type="term" value="P:peptidoglycan turnover"/>
    <property type="evidence" value="ECO:0007669"/>
    <property type="project" value="InterPro"/>
</dbReference>
<dbReference type="PANTHER" id="PTHR39160:SF6">
    <property type="entry name" value="CELL WALL-BINDING PROTEIN YOCH"/>
    <property type="match status" value="1"/>
</dbReference>
<dbReference type="AlphaFoldDB" id="A0A926RUY7"/>
<dbReference type="RefSeq" id="WP_191155383.1">
    <property type="nucleotide sequence ID" value="NZ_JACXAI010000002.1"/>
</dbReference>